<gene>
    <name evidence="8" type="ORF">PR048_022800</name>
</gene>
<dbReference type="InterPro" id="IPR050549">
    <property type="entry name" value="MFS_Trehalose_Transporter"/>
</dbReference>
<dbReference type="EMBL" id="JARBHB010000009">
    <property type="protein sequence ID" value="KAJ8874910.1"/>
    <property type="molecule type" value="Genomic_DNA"/>
</dbReference>
<evidence type="ECO:0000313" key="8">
    <source>
        <dbReference type="EMBL" id="KAJ8874910.1"/>
    </source>
</evidence>
<dbReference type="Proteomes" id="UP001159363">
    <property type="component" value="Chromosome 8"/>
</dbReference>
<keyword evidence="3 6" id="KW-1133">Transmembrane helix</keyword>
<sequence>MSASHTLYKAALSVPHQEPSTPDFGVNSLGAIQQSDPSSLNDVLERQVSVNNSGSFATANNDIYLDVAAVPRRGDTNTRGDAISQRESAMTSVKELRAVGKKVGWRWRQYLAAILVNIISFATGTAYGWVAPILPLLQSEDSPIGIPPLTDVETSWIASIATLSRLVSIPAYMYAHDRLGRKMTAYLTAIPFVACWTLLLCANSVTLLFCARFFFGVASAGTCLLAPSYLSDVAEDDIKGQLGVFYTLTLDFGITLAYIMGYFLSYTAFNSCCLVLPILFAAAMYWLPESPIFLMTKGKPDEARMALRWLRNGQENEAELERLRKRAEDTLKKRQKKVSIEVMISLSDIMERSTIRGILINLCLTSVRYLCGVNAIMTYTVAIFEESGSTLDPYISLILMGLLFTIGSMFSSLVVEKFGRRPLLLYTTILLAVSLISLGTCFYLKSLGWDLDYVGWMPLVSVCLYNMVHGMALSPLPSAIVNETVTVHARGAVQSLCNIVGSLMSFTVLMTFSPLTKAIGQHGCFWLYAGVCIIGTITMFFIVPETKNRSLEEVLNQLKSDHYIRSVLRKTSNSDKVAEVPA</sequence>
<feature type="transmembrane region" description="Helical" evidence="6">
    <location>
        <begin position="110"/>
        <end position="134"/>
    </location>
</feature>
<keyword evidence="5" id="KW-0175">Coiled coil</keyword>
<evidence type="ECO:0000256" key="2">
    <source>
        <dbReference type="ARBA" id="ARBA00022692"/>
    </source>
</evidence>
<feature type="transmembrane region" description="Helical" evidence="6">
    <location>
        <begin position="186"/>
        <end position="205"/>
    </location>
</feature>
<protein>
    <recommendedName>
        <fullName evidence="7">Major facilitator superfamily (MFS) profile domain-containing protein</fullName>
    </recommendedName>
</protein>
<proteinExistence type="predicted"/>
<feature type="domain" description="Major facilitator superfamily (MFS) profile" evidence="7">
    <location>
        <begin position="112"/>
        <end position="547"/>
    </location>
</feature>
<dbReference type="Gene3D" id="1.20.1250.20">
    <property type="entry name" value="MFS general substrate transporter like domains"/>
    <property type="match status" value="1"/>
</dbReference>
<name>A0ABQ9GSA7_9NEOP</name>
<keyword evidence="4 6" id="KW-0472">Membrane</keyword>
<feature type="transmembrane region" description="Helical" evidence="6">
    <location>
        <begin position="525"/>
        <end position="543"/>
    </location>
</feature>
<evidence type="ECO:0000259" key="7">
    <source>
        <dbReference type="PROSITE" id="PS50850"/>
    </source>
</evidence>
<feature type="transmembrane region" description="Helical" evidence="6">
    <location>
        <begin position="211"/>
        <end position="230"/>
    </location>
</feature>
<dbReference type="InterPro" id="IPR020846">
    <property type="entry name" value="MFS_dom"/>
</dbReference>
<comment type="caution">
    <text evidence="8">The sequence shown here is derived from an EMBL/GenBank/DDBJ whole genome shotgun (WGS) entry which is preliminary data.</text>
</comment>
<feature type="transmembrane region" description="Helical" evidence="6">
    <location>
        <begin position="423"/>
        <end position="447"/>
    </location>
</feature>
<feature type="transmembrane region" description="Helical" evidence="6">
    <location>
        <begin position="242"/>
        <end position="260"/>
    </location>
</feature>
<dbReference type="PROSITE" id="PS00216">
    <property type="entry name" value="SUGAR_TRANSPORT_1"/>
    <property type="match status" value="1"/>
</dbReference>
<reference evidence="8 9" key="1">
    <citation type="submission" date="2023-02" db="EMBL/GenBank/DDBJ databases">
        <title>LHISI_Scaffold_Assembly.</title>
        <authorList>
            <person name="Stuart O.P."/>
            <person name="Cleave R."/>
            <person name="Magrath M.J.L."/>
            <person name="Mikheyev A.S."/>
        </authorList>
    </citation>
    <scope>NUCLEOTIDE SEQUENCE [LARGE SCALE GENOMIC DNA]</scope>
    <source>
        <strain evidence="8">Daus_M_001</strain>
        <tissue evidence="8">Leg muscle</tissue>
    </source>
</reference>
<dbReference type="PANTHER" id="PTHR48021:SF1">
    <property type="entry name" value="GH07001P-RELATED"/>
    <property type="match status" value="1"/>
</dbReference>
<feature type="transmembrane region" description="Helical" evidence="6">
    <location>
        <begin position="453"/>
        <end position="474"/>
    </location>
</feature>
<evidence type="ECO:0000256" key="4">
    <source>
        <dbReference type="ARBA" id="ARBA00023136"/>
    </source>
</evidence>
<evidence type="ECO:0000256" key="5">
    <source>
        <dbReference type="SAM" id="Coils"/>
    </source>
</evidence>
<dbReference type="PANTHER" id="PTHR48021">
    <property type="match status" value="1"/>
</dbReference>
<dbReference type="Pfam" id="PF00083">
    <property type="entry name" value="Sugar_tr"/>
    <property type="match status" value="1"/>
</dbReference>
<feature type="transmembrane region" description="Helical" evidence="6">
    <location>
        <begin position="394"/>
        <end position="416"/>
    </location>
</feature>
<feature type="transmembrane region" description="Helical" evidence="6">
    <location>
        <begin position="154"/>
        <end position="174"/>
    </location>
</feature>
<evidence type="ECO:0000256" key="1">
    <source>
        <dbReference type="ARBA" id="ARBA00004141"/>
    </source>
</evidence>
<evidence type="ECO:0000313" key="9">
    <source>
        <dbReference type="Proteomes" id="UP001159363"/>
    </source>
</evidence>
<dbReference type="SUPFAM" id="SSF103473">
    <property type="entry name" value="MFS general substrate transporter"/>
    <property type="match status" value="1"/>
</dbReference>
<dbReference type="PROSITE" id="PS50850">
    <property type="entry name" value="MFS"/>
    <property type="match status" value="1"/>
</dbReference>
<feature type="coiled-coil region" evidence="5">
    <location>
        <begin position="310"/>
        <end position="337"/>
    </location>
</feature>
<evidence type="ECO:0000256" key="6">
    <source>
        <dbReference type="SAM" id="Phobius"/>
    </source>
</evidence>
<dbReference type="InterPro" id="IPR036259">
    <property type="entry name" value="MFS_trans_sf"/>
</dbReference>
<accession>A0ABQ9GSA7</accession>
<feature type="transmembrane region" description="Helical" evidence="6">
    <location>
        <begin position="495"/>
        <end position="513"/>
    </location>
</feature>
<dbReference type="InterPro" id="IPR005829">
    <property type="entry name" value="Sugar_transporter_CS"/>
</dbReference>
<keyword evidence="9" id="KW-1185">Reference proteome</keyword>
<dbReference type="InterPro" id="IPR005828">
    <property type="entry name" value="MFS_sugar_transport-like"/>
</dbReference>
<comment type="subcellular location">
    <subcellularLocation>
        <location evidence="1">Membrane</location>
        <topology evidence="1">Multi-pass membrane protein</topology>
    </subcellularLocation>
</comment>
<feature type="transmembrane region" description="Helical" evidence="6">
    <location>
        <begin position="358"/>
        <end position="382"/>
    </location>
</feature>
<keyword evidence="2 6" id="KW-0812">Transmembrane</keyword>
<feature type="transmembrane region" description="Helical" evidence="6">
    <location>
        <begin position="266"/>
        <end position="287"/>
    </location>
</feature>
<evidence type="ECO:0000256" key="3">
    <source>
        <dbReference type="ARBA" id="ARBA00022989"/>
    </source>
</evidence>
<organism evidence="8 9">
    <name type="scientific">Dryococelus australis</name>
    <dbReference type="NCBI Taxonomy" id="614101"/>
    <lineage>
        <taxon>Eukaryota</taxon>
        <taxon>Metazoa</taxon>
        <taxon>Ecdysozoa</taxon>
        <taxon>Arthropoda</taxon>
        <taxon>Hexapoda</taxon>
        <taxon>Insecta</taxon>
        <taxon>Pterygota</taxon>
        <taxon>Neoptera</taxon>
        <taxon>Polyneoptera</taxon>
        <taxon>Phasmatodea</taxon>
        <taxon>Verophasmatodea</taxon>
        <taxon>Anareolatae</taxon>
        <taxon>Phasmatidae</taxon>
        <taxon>Eurycanthinae</taxon>
        <taxon>Dryococelus</taxon>
    </lineage>
</organism>